<comment type="subcellular location">
    <subcellularLocation>
        <location evidence="12">Cell inner membrane</location>
        <topology evidence="12">Lipid-anchor</topology>
        <orientation evidence="12">Periplasmic side</orientation>
    </subcellularLocation>
</comment>
<evidence type="ECO:0000256" key="2">
    <source>
        <dbReference type="ARBA" id="ARBA00016337"/>
    </source>
</evidence>
<dbReference type="EC" id="2.7.1.180" evidence="1 10"/>
<keyword evidence="6 10" id="KW-0274">FAD</keyword>
<dbReference type="InterPro" id="IPR024932">
    <property type="entry name" value="ApbE"/>
</dbReference>
<dbReference type="SUPFAM" id="SSF143631">
    <property type="entry name" value="ApbE-like"/>
    <property type="match status" value="1"/>
</dbReference>
<comment type="function">
    <text evidence="12">Flavin transferase that catalyzes the transfer of the FMN moiety of FAD and its covalent binding to the hydroxyl group of a threonine residue in a target flavoprotein.</text>
</comment>
<protein>
    <recommendedName>
        <fullName evidence="2 10">FAD:protein FMN transferase</fullName>
        <ecNumber evidence="1 10">2.7.1.180</ecNumber>
    </recommendedName>
    <alternativeName>
        <fullName evidence="8 10">Flavin transferase</fullName>
    </alternativeName>
</protein>
<keyword evidence="3 10" id="KW-0285">Flavoprotein</keyword>
<dbReference type="AlphaFoldDB" id="A0A2N6UJY8"/>
<feature type="binding site" evidence="11">
    <location>
        <position position="209"/>
    </location>
    <ligand>
        <name>Mg(2+)</name>
        <dbReference type="ChEBI" id="CHEBI:18420"/>
    </ligand>
</feature>
<keyword evidence="12" id="KW-0997">Cell inner membrane</keyword>
<dbReference type="GO" id="GO:0016740">
    <property type="term" value="F:transferase activity"/>
    <property type="evidence" value="ECO:0007669"/>
    <property type="project" value="UniProtKB-UniRule"/>
</dbReference>
<evidence type="ECO:0000256" key="5">
    <source>
        <dbReference type="ARBA" id="ARBA00022723"/>
    </source>
</evidence>
<evidence type="ECO:0000256" key="4">
    <source>
        <dbReference type="ARBA" id="ARBA00022679"/>
    </source>
</evidence>
<dbReference type="InterPro" id="IPR003374">
    <property type="entry name" value="ApbE-like_sf"/>
</dbReference>
<name>A0A2N6UJY8_9FIRM</name>
<dbReference type="PANTHER" id="PTHR30040">
    <property type="entry name" value="THIAMINE BIOSYNTHESIS LIPOPROTEIN APBE"/>
    <property type="match status" value="1"/>
</dbReference>
<evidence type="ECO:0000256" key="12">
    <source>
        <dbReference type="RuleBase" id="RU363002"/>
    </source>
</evidence>
<evidence type="ECO:0000256" key="9">
    <source>
        <dbReference type="ARBA" id="ARBA00048540"/>
    </source>
</evidence>
<dbReference type="Gene3D" id="3.10.520.10">
    <property type="entry name" value="ApbE-like domains"/>
    <property type="match status" value="1"/>
</dbReference>
<dbReference type="PANTHER" id="PTHR30040:SF2">
    <property type="entry name" value="FAD:PROTEIN FMN TRANSFERASE"/>
    <property type="match status" value="1"/>
</dbReference>
<evidence type="ECO:0000313" key="14">
    <source>
        <dbReference type="Proteomes" id="UP000235658"/>
    </source>
</evidence>
<evidence type="ECO:0000256" key="10">
    <source>
        <dbReference type="PIRNR" id="PIRNR006268"/>
    </source>
</evidence>
<dbReference type="GO" id="GO:0046872">
    <property type="term" value="F:metal ion binding"/>
    <property type="evidence" value="ECO:0007669"/>
    <property type="project" value="UniProtKB-UniRule"/>
</dbReference>
<dbReference type="PIRSF" id="PIRSF006268">
    <property type="entry name" value="ApbE"/>
    <property type="match status" value="1"/>
</dbReference>
<keyword evidence="12" id="KW-1003">Cell membrane</keyword>
<keyword evidence="12" id="KW-0449">Lipoprotein</keyword>
<comment type="caution">
    <text evidence="13">The sequence shown here is derived from an EMBL/GenBank/DDBJ whole genome shotgun (WGS) entry which is preliminary data.</text>
</comment>
<comment type="similarity">
    <text evidence="10 12">Belongs to the ApbE family.</text>
</comment>
<dbReference type="Proteomes" id="UP000235658">
    <property type="component" value="Unassembled WGS sequence"/>
</dbReference>
<evidence type="ECO:0000313" key="13">
    <source>
        <dbReference type="EMBL" id="PMC81994.1"/>
    </source>
</evidence>
<comment type="catalytic activity">
    <reaction evidence="9 10 12">
        <text>L-threonyl-[protein] + FAD = FMN-L-threonyl-[protein] + AMP + H(+)</text>
        <dbReference type="Rhea" id="RHEA:36847"/>
        <dbReference type="Rhea" id="RHEA-COMP:11060"/>
        <dbReference type="Rhea" id="RHEA-COMP:11061"/>
        <dbReference type="ChEBI" id="CHEBI:15378"/>
        <dbReference type="ChEBI" id="CHEBI:30013"/>
        <dbReference type="ChEBI" id="CHEBI:57692"/>
        <dbReference type="ChEBI" id="CHEBI:74257"/>
        <dbReference type="ChEBI" id="CHEBI:456215"/>
        <dbReference type="EC" id="2.7.1.180"/>
    </reaction>
</comment>
<dbReference type="Pfam" id="PF02424">
    <property type="entry name" value="ApbE"/>
    <property type="match status" value="1"/>
</dbReference>
<keyword evidence="5 10" id="KW-0479">Metal-binding</keyword>
<dbReference type="PROSITE" id="PS51257">
    <property type="entry name" value="PROKAR_LIPOPROTEIN"/>
    <property type="match status" value="1"/>
</dbReference>
<sequence>MNKKIKLTIVGLGLCLALSSCNKKVEKVKPEAKSKVESSISTENSNQDVKKYETTIYDYFDTITTFSAYCKNEEEFNKYKDLVEKRMAEYHKLFNNYDKFDGVNNVTTLNENAGKEKVKLDKKIIDLLNEGKKWYKETDGDINICYGRVLKIWLDHREAALEDEKNAKLPSEEELKEAGDHKNIDALEIDEKNQTAYINDKEVQVDIGGIGKGYATELIKDELIEKGLKSGILSVGGDVAIIGENPTRKDGNFKIAVQDPSLSEEHPYSSIVAIKNTSLVTSGDYQRYFEIDGKRYHHIIDPSTNYPSTNFKSVSVMTDDIAKADALSTALFIKNLEEGKKLAKKYKVEAYWIDQDGNTFKTENWDKYEIEEN</sequence>
<keyword evidence="7 10" id="KW-0460">Magnesium</keyword>
<organism evidence="13 14">
    <name type="scientific">Anaerococcus hydrogenalis</name>
    <dbReference type="NCBI Taxonomy" id="33029"/>
    <lineage>
        <taxon>Bacteria</taxon>
        <taxon>Bacillati</taxon>
        <taxon>Bacillota</taxon>
        <taxon>Tissierellia</taxon>
        <taxon>Tissierellales</taxon>
        <taxon>Peptoniphilaceae</taxon>
        <taxon>Anaerococcus</taxon>
    </lineage>
</organism>
<keyword evidence="12" id="KW-0472">Membrane</keyword>
<evidence type="ECO:0000256" key="7">
    <source>
        <dbReference type="ARBA" id="ARBA00022842"/>
    </source>
</evidence>
<dbReference type="GeneID" id="84578416"/>
<keyword evidence="4 10" id="KW-0808">Transferase</keyword>
<reference evidence="13 14" key="1">
    <citation type="submission" date="2017-09" db="EMBL/GenBank/DDBJ databases">
        <title>Bacterial strain isolated from the female urinary microbiota.</title>
        <authorList>
            <person name="Thomas-White K."/>
            <person name="Kumar N."/>
            <person name="Forster S."/>
            <person name="Putonti C."/>
            <person name="Lawley T."/>
            <person name="Wolfe A.J."/>
        </authorList>
    </citation>
    <scope>NUCLEOTIDE SEQUENCE [LARGE SCALE GENOMIC DNA]</scope>
    <source>
        <strain evidence="13 14">UMB0204</strain>
    </source>
</reference>
<evidence type="ECO:0000256" key="3">
    <source>
        <dbReference type="ARBA" id="ARBA00022630"/>
    </source>
</evidence>
<accession>A0A2N6UJY8</accession>
<feature type="binding site" evidence="11">
    <location>
        <position position="329"/>
    </location>
    <ligand>
        <name>Mg(2+)</name>
        <dbReference type="ChEBI" id="CHEBI:18420"/>
    </ligand>
</feature>
<dbReference type="GO" id="GO:0005886">
    <property type="term" value="C:plasma membrane"/>
    <property type="evidence" value="ECO:0007669"/>
    <property type="project" value="UniProtKB-SubCell"/>
</dbReference>
<dbReference type="RefSeq" id="WP_004816250.1">
    <property type="nucleotide sequence ID" value="NZ_PNHP01000002.1"/>
</dbReference>
<evidence type="ECO:0000256" key="8">
    <source>
        <dbReference type="ARBA" id="ARBA00031306"/>
    </source>
</evidence>
<dbReference type="EMBL" id="PNHP01000002">
    <property type="protein sequence ID" value="PMC81994.1"/>
    <property type="molecule type" value="Genomic_DNA"/>
</dbReference>
<feature type="binding site" evidence="11">
    <location>
        <position position="325"/>
    </location>
    <ligand>
        <name>Mg(2+)</name>
        <dbReference type="ChEBI" id="CHEBI:18420"/>
    </ligand>
</feature>
<evidence type="ECO:0000256" key="1">
    <source>
        <dbReference type="ARBA" id="ARBA00011955"/>
    </source>
</evidence>
<evidence type="ECO:0000256" key="11">
    <source>
        <dbReference type="PIRSR" id="PIRSR006268-2"/>
    </source>
</evidence>
<proteinExistence type="inferred from homology"/>
<evidence type="ECO:0000256" key="6">
    <source>
        <dbReference type="ARBA" id="ARBA00022827"/>
    </source>
</evidence>
<gene>
    <name evidence="13" type="ORF">CJ192_04385</name>
</gene>
<comment type="cofactor">
    <cofactor evidence="11">
        <name>Mg(2+)</name>
        <dbReference type="ChEBI" id="CHEBI:18420"/>
    </cofactor>
    <cofactor evidence="11">
        <name>Mn(2+)</name>
        <dbReference type="ChEBI" id="CHEBI:29035"/>
    </cofactor>
    <text evidence="11">Magnesium. Can also use manganese.</text>
</comment>